<dbReference type="GO" id="GO:0016887">
    <property type="term" value="F:ATP hydrolysis activity"/>
    <property type="evidence" value="ECO:0007669"/>
    <property type="project" value="InterPro"/>
</dbReference>
<evidence type="ECO:0000313" key="3">
    <source>
        <dbReference type="Proteomes" id="UP000306102"/>
    </source>
</evidence>
<dbReference type="PANTHER" id="PTHR23077">
    <property type="entry name" value="AAA-FAMILY ATPASE"/>
    <property type="match status" value="1"/>
</dbReference>
<accession>A0A4S4ETX6</accession>
<dbReference type="GO" id="GO:0005524">
    <property type="term" value="F:ATP binding"/>
    <property type="evidence" value="ECO:0007669"/>
    <property type="project" value="InterPro"/>
</dbReference>
<gene>
    <name evidence="2" type="ORF">TEA_016105</name>
</gene>
<dbReference type="Pfam" id="PF00004">
    <property type="entry name" value="AAA"/>
    <property type="match status" value="1"/>
</dbReference>
<dbReference type="SUPFAM" id="SSF52540">
    <property type="entry name" value="P-loop containing nucleoside triphosphate hydrolases"/>
    <property type="match status" value="1"/>
</dbReference>
<dbReference type="EMBL" id="SDRB02002214">
    <property type="protein sequence ID" value="THG19895.1"/>
    <property type="molecule type" value="Genomic_DNA"/>
</dbReference>
<dbReference type="Gene3D" id="3.40.50.300">
    <property type="entry name" value="P-loop containing nucleotide triphosphate hydrolases"/>
    <property type="match status" value="1"/>
</dbReference>
<evidence type="ECO:0000313" key="2">
    <source>
        <dbReference type="EMBL" id="THG19895.1"/>
    </source>
</evidence>
<organism evidence="2 3">
    <name type="scientific">Camellia sinensis var. sinensis</name>
    <name type="common">China tea</name>
    <dbReference type="NCBI Taxonomy" id="542762"/>
    <lineage>
        <taxon>Eukaryota</taxon>
        <taxon>Viridiplantae</taxon>
        <taxon>Streptophyta</taxon>
        <taxon>Embryophyta</taxon>
        <taxon>Tracheophyta</taxon>
        <taxon>Spermatophyta</taxon>
        <taxon>Magnoliopsida</taxon>
        <taxon>eudicotyledons</taxon>
        <taxon>Gunneridae</taxon>
        <taxon>Pentapetalae</taxon>
        <taxon>asterids</taxon>
        <taxon>Ericales</taxon>
        <taxon>Theaceae</taxon>
        <taxon>Camellia</taxon>
    </lineage>
</organism>
<protein>
    <recommendedName>
        <fullName evidence="1">ATPase AAA-type core domain-containing protein</fullName>
    </recommendedName>
</protein>
<name>A0A4S4ETX6_CAMSN</name>
<dbReference type="InterPro" id="IPR050168">
    <property type="entry name" value="AAA_ATPase_domain"/>
</dbReference>
<keyword evidence="3" id="KW-1185">Reference proteome</keyword>
<proteinExistence type="predicted"/>
<comment type="caution">
    <text evidence="2">The sequence shown here is derived from an EMBL/GenBank/DDBJ whole genome shotgun (WGS) entry which is preliminary data.</text>
</comment>
<dbReference type="InterPro" id="IPR003959">
    <property type="entry name" value="ATPase_AAA_core"/>
</dbReference>
<evidence type="ECO:0000259" key="1">
    <source>
        <dbReference type="Pfam" id="PF00004"/>
    </source>
</evidence>
<dbReference type="InterPro" id="IPR027417">
    <property type="entry name" value="P-loop_NTPase"/>
</dbReference>
<sequence>MMSVDSARLRFCMQCDDTSLVRAVVGECDAHLTVISPHSVHRAYAGEGERISWKAFAEASSRAKWGKPSVIFIDEIDALCPRRDSRKEQDIRVASQLFMLMDSNKPTSRSVPQVVVVASINIPKHPIQSFLEEREKYESKKPKILKLWYETQST</sequence>
<reference evidence="2 3" key="1">
    <citation type="journal article" date="2018" name="Proc. Natl. Acad. Sci. U.S.A.">
        <title>Draft genome sequence of Camellia sinensis var. sinensis provides insights into the evolution of the tea genome and tea quality.</title>
        <authorList>
            <person name="Wei C."/>
            <person name="Yang H."/>
            <person name="Wang S."/>
            <person name="Zhao J."/>
            <person name="Liu C."/>
            <person name="Gao L."/>
            <person name="Xia E."/>
            <person name="Lu Y."/>
            <person name="Tai Y."/>
            <person name="She G."/>
            <person name="Sun J."/>
            <person name="Cao H."/>
            <person name="Tong W."/>
            <person name="Gao Q."/>
            <person name="Li Y."/>
            <person name="Deng W."/>
            <person name="Jiang X."/>
            <person name="Wang W."/>
            <person name="Chen Q."/>
            <person name="Zhang S."/>
            <person name="Li H."/>
            <person name="Wu J."/>
            <person name="Wang P."/>
            <person name="Li P."/>
            <person name="Shi C."/>
            <person name="Zheng F."/>
            <person name="Jian J."/>
            <person name="Huang B."/>
            <person name="Shan D."/>
            <person name="Shi M."/>
            <person name="Fang C."/>
            <person name="Yue Y."/>
            <person name="Li F."/>
            <person name="Li D."/>
            <person name="Wei S."/>
            <person name="Han B."/>
            <person name="Jiang C."/>
            <person name="Yin Y."/>
            <person name="Xia T."/>
            <person name="Zhang Z."/>
            <person name="Bennetzen J.L."/>
            <person name="Zhao S."/>
            <person name="Wan X."/>
        </authorList>
    </citation>
    <scope>NUCLEOTIDE SEQUENCE [LARGE SCALE GENOMIC DNA]</scope>
    <source>
        <strain evidence="3">cv. Shuchazao</strain>
        <tissue evidence="2">Leaf</tissue>
    </source>
</reference>
<dbReference type="PANTHER" id="PTHR23077:SF117">
    <property type="entry name" value="AAA+ ATPASE DOMAIN-CONTAINING PROTEIN"/>
    <property type="match status" value="1"/>
</dbReference>
<dbReference type="AlphaFoldDB" id="A0A4S4ETX6"/>
<feature type="domain" description="ATPase AAA-type core" evidence="1">
    <location>
        <begin position="18"/>
        <end position="131"/>
    </location>
</feature>
<dbReference type="STRING" id="542762.A0A4S4ETX6"/>
<dbReference type="Proteomes" id="UP000306102">
    <property type="component" value="Unassembled WGS sequence"/>
</dbReference>